<evidence type="ECO:0000313" key="1">
    <source>
        <dbReference type="EMBL" id="KAH9678007.1"/>
    </source>
</evidence>
<sequence>MSQTFLTKPSFVRFNILVVDDDSTSLSIVSAILKFWDYDVVTVTRPVEALATVRIQRDIDLVVTDLHMPEMNGIELQKEINEEFTHLPVMVMSSDDRESVIMKALASGVAFYILKPLNPDDLKNVWQYAMTYKKAKSISIDEIGSFELAGFSAGKFSLDDIVSRSSVNERNKNNKDSKRKASKKDKGKQTKQNATAPKKPKVAWTDSLHNRFLQAIRHIGLEKAVPKKILEFMNVPGLTRENVASHLQKYRIFLKRVAEQGASAMGKTLALRSSFASGHVSMMLQEAHEFSQVRDQQQQMRTSAFLPGYASGVSALNGTTFGSIGFPSLGASSSSSVPQPGLMGNQANFPQSLFGNTRNPLYQANSAGKTCGSSGSNATEANPLSRGGLAAGLMNQMYQQKSQLRPNPYDNYNIGASSSKGFGTSGWSSSSNTSGLDQNMGTIKNNTYSNYAGIRLNDDGELIPAGQTSLINGNGLNGGYGFISGTSGIMANAAFGHLTPGASSSSARFDNATYQIPSAFAGVNEQENTSMLSQLSSQQQYGPGNNAQNDFTNFAPINNASVNGNTAQPERLGEGIDLVDLLFDPSDYQFLFQQQGGEGAVNPNPGSGSGSHQAGLNLPINQSQNPDLSEAFAAGDNFLSPWIEPTLEQARPILN</sequence>
<gene>
    <name evidence="1" type="ORF">KPL71_025547</name>
</gene>
<name>A0ACB8HUK9_CITSI</name>
<organism evidence="1 2">
    <name type="scientific">Citrus sinensis</name>
    <name type="common">Sweet orange</name>
    <name type="synonym">Citrus aurantium var. sinensis</name>
    <dbReference type="NCBI Taxonomy" id="2711"/>
    <lineage>
        <taxon>Eukaryota</taxon>
        <taxon>Viridiplantae</taxon>
        <taxon>Streptophyta</taxon>
        <taxon>Embryophyta</taxon>
        <taxon>Tracheophyta</taxon>
        <taxon>Spermatophyta</taxon>
        <taxon>Magnoliopsida</taxon>
        <taxon>eudicotyledons</taxon>
        <taxon>Gunneridae</taxon>
        <taxon>Pentapetalae</taxon>
        <taxon>rosids</taxon>
        <taxon>malvids</taxon>
        <taxon>Sapindales</taxon>
        <taxon>Rutaceae</taxon>
        <taxon>Aurantioideae</taxon>
        <taxon>Citrus</taxon>
    </lineage>
</organism>
<comment type="caution">
    <text evidence="1">The sequence shown here is derived from an EMBL/GenBank/DDBJ whole genome shotgun (WGS) entry which is preliminary data.</text>
</comment>
<accession>A0ACB8HUK9</accession>
<protein>
    <submittedName>
        <fullName evidence="1">Two-component response regulator ARR21</fullName>
    </submittedName>
</protein>
<dbReference type="Proteomes" id="UP000829398">
    <property type="component" value="Chromosome 9"/>
</dbReference>
<reference evidence="2" key="1">
    <citation type="journal article" date="2023" name="Hortic. Res.">
        <title>A chromosome-level phased genome enabling allele-level studies in sweet orange: a case study on citrus Huanglongbing tolerance.</title>
        <authorList>
            <person name="Wu B."/>
            <person name="Yu Q."/>
            <person name="Deng Z."/>
            <person name="Duan Y."/>
            <person name="Luo F."/>
            <person name="Gmitter F. Jr."/>
        </authorList>
    </citation>
    <scope>NUCLEOTIDE SEQUENCE [LARGE SCALE GENOMIC DNA]</scope>
    <source>
        <strain evidence="2">cv. Valencia</strain>
    </source>
</reference>
<proteinExistence type="predicted"/>
<keyword evidence="2" id="KW-1185">Reference proteome</keyword>
<evidence type="ECO:0000313" key="2">
    <source>
        <dbReference type="Proteomes" id="UP000829398"/>
    </source>
</evidence>
<dbReference type="EMBL" id="CM039178">
    <property type="protein sequence ID" value="KAH9678007.1"/>
    <property type="molecule type" value="Genomic_DNA"/>
</dbReference>